<feature type="compositionally biased region" description="Low complexity" evidence="2">
    <location>
        <begin position="77"/>
        <end position="94"/>
    </location>
</feature>
<keyword evidence="1" id="KW-0472">Membrane</keyword>
<dbReference type="AlphaFoldDB" id="A0AAV4J4F2"/>
<name>A0AAV4J4F2_9GAST</name>
<feature type="domain" description="Tim10-like" evidence="3">
    <location>
        <begin position="13"/>
        <end position="73"/>
    </location>
</feature>
<protein>
    <recommendedName>
        <fullName evidence="1">Mitochondrial import inner membrane translocase subunit</fullName>
    </recommendedName>
</protein>
<reference evidence="4 5" key="1">
    <citation type="journal article" date="2021" name="Elife">
        <title>Chloroplast acquisition without the gene transfer in kleptoplastic sea slugs, Plakobranchus ocellatus.</title>
        <authorList>
            <person name="Maeda T."/>
            <person name="Takahashi S."/>
            <person name="Yoshida T."/>
            <person name="Shimamura S."/>
            <person name="Takaki Y."/>
            <person name="Nagai Y."/>
            <person name="Toyoda A."/>
            <person name="Suzuki Y."/>
            <person name="Arimoto A."/>
            <person name="Ishii H."/>
            <person name="Satoh N."/>
            <person name="Nishiyama T."/>
            <person name="Hasebe M."/>
            <person name="Maruyama T."/>
            <person name="Minagawa J."/>
            <person name="Obokata J."/>
            <person name="Shigenobu S."/>
        </authorList>
    </citation>
    <scope>NUCLEOTIDE SEQUENCE [LARGE SCALE GENOMIC DNA]</scope>
</reference>
<sequence length="94" mass="10719">MSAALQDPYVRRFVNQETQKQRFHGLIHEMTDRCWEACMGNPSTKLDSKTENCIKNCVDRFLDTSNFVVNRLEPMRAGPSASSQPKSSGSFLYN</sequence>
<comment type="similarity">
    <text evidence="1">Belongs to the small Tim family.</text>
</comment>
<evidence type="ECO:0000256" key="1">
    <source>
        <dbReference type="RuleBase" id="RU367043"/>
    </source>
</evidence>
<dbReference type="InterPro" id="IPR035427">
    <property type="entry name" value="Tim10-like_dom_sf"/>
</dbReference>
<dbReference type="GO" id="GO:0005743">
    <property type="term" value="C:mitochondrial inner membrane"/>
    <property type="evidence" value="ECO:0007669"/>
    <property type="project" value="UniProtKB-SubCell"/>
</dbReference>
<dbReference type="Proteomes" id="UP000762676">
    <property type="component" value="Unassembled WGS sequence"/>
</dbReference>
<proteinExistence type="inferred from homology"/>
<keyword evidence="1" id="KW-0999">Mitochondrion inner membrane</keyword>
<dbReference type="Pfam" id="PF02953">
    <property type="entry name" value="zf-Tim10_DDP"/>
    <property type="match status" value="1"/>
</dbReference>
<accession>A0AAV4J4F2</accession>
<comment type="subunit">
    <text evidence="1">Heterohexamer.</text>
</comment>
<keyword evidence="1" id="KW-0813">Transport</keyword>
<comment type="domain">
    <text evidence="1">The twin CX3C motif contains 4 conserved Cys residues that form 2 disulfide bonds in the mitochondrial intermembrane space.</text>
</comment>
<keyword evidence="1" id="KW-0653">Protein transport</keyword>
<dbReference type="SUPFAM" id="SSF144122">
    <property type="entry name" value="Tim10-like"/>
    <property type="match status" value="1"/>
</dbReference>
<evidence type="ECO:0000313" key="5">
    <source>
        <dbReference type="Proteomes" id="UP000762676"/>
    </source>
</evidence>
<keyword evidence="1" id="KW-1015">Disulfide bond</keyword>
<comment type="caution">
    <text evidence="4">The sequence shown here is derived from an EMBL/GenBank/DDBJ whole genome shotgun (WGS) entry which is preliminary data.</text>
</comment>
<dbReference type="Gene3D" id="1.10.287.810">
    <property type="entry name" value="Mitochondrial import inner membrane translocase subunit tim13 like domains"/>
    <property type="match status" value="1"/>
</dbReference>
<dbReference type="EMBL" id="BMAT01009975">
    <property type="protein sequence ID" value="GFS17657.1"/>
    <property type="molecule type" value="Genomic_DNA"/>
</dbReference>
<evidence type="ECO:0000259" key="3">
    <source>
        <dbReference type="Pfam" id="PF02953"/>
    </source>
</evidence>
<dbReference type="GO" id="GO:0015031">
    <property type="term" value="P:protein transport"/>
    <property type="evidence" value="ECO:0007669"/>
    <property type="project" value="UniProtKB-KW"/>
</dbReference>
<evidence type="ECO:0000313" key="4">
    <source>
        <dbReference type="EMBL" id="GFS17657.1"/>
    </source>
</evidence>
<keyword evidence="1" id="KW-0811">Translocation</keyword>
<keyword evidence="1" id="KW-0143">Chaperone</keyword>
<keyword evidence="5" id="KW-1185">Reference proteome</keyword>
<comment type="function">
    <text evidence="1">Mitochondrial intermembrane chaperone that participates in the import and insertion of some multi-pass transmembrane proteins into the mitochondrial inner membrane. Also required for the transfer of beta-barrel precursors from the TOM complex to the sorting and assembly machinery (SAM complex) of the outer membrane. Acts as a chaperone-like protein that protects the hydrophobic precursors from aggregation and guide them through the mitochondrial intermembrane space.</text>
</comment>
<keyword evidence="1" id="KW-0496">Mitochondrion</keyword>
<organism evidence="4 5">
    <name type="scientific">Elysia marginata</name>
    <dbReference type="NCBI Taxonomy" id="1093978"/>
    <lineage>
        <taxon>Eukaryota</taxon>
        <taxon>Metazoa</taxon>
        <taxon>Spiralia</taxon>
        <taxon>Lophotrochozoa</taxon>
        <taxon>Mollusca</taxon>
        <taxon>Gastropoda</taxon>
        <taxon>Heterobranchia</taxon>
        <taxon>Euthyneura</taxon>
        <taxon>Panpulmonata</taxon>
        <taxon>Sacoglossa</taxon>
        <taxon>Placobranchoidea</taxon>
        <taxon>Plakobranchidae</taxon>
        <taxon>Elysia</taxon>
    </lineage>
</organism>
<dbReference type="InterPro" id="IPR004217">
    <property type="entry name" value="Tim10-like"/>
</dbReference>
<gene>
    <name evidence="4" type="ORF">ElyMa_004987900</name>
</gene>
<evidence type="ECO:0000256" key="2">
    <source>
        <dbReference type="SAM" id="MobiDB-lite"/>
    </source>
</evidence>
<comment type="subcellular location">
    <subcellularLocation>
        <location evidence="1">Mitochondrion inner membrane</location>
        <topology evidence="1">Peripheral membrane protein</topology>
        <orientation evidence="1">Intermembrane side</orientation>
    </subcellularLocation>
</comment>
<feature type="region of interest" description="Disordered" evidence="2">
    <location>
        <begin position="75"/>
        <end position="94"/>
    </location>
</feature>